<evidence type="ECO:0000313" key="2">
    <source>
        <dbReference type="EMBL" id="GEK91098.1"/>
    </source>
</evidence>
<dbReference type="AlphaFoldDB" id="A0A511ASC5"/>
<evidence type="ECO:0000313" key="3">
    <source>
        <dbReference type="Proteomes" id="UP000321662"/>
    </source>
</evidence>
<sequence>MYESWIRAEQFYTFMIPLIIIVLLFLTIVFVLAFSYTEPGQRKRKVITLSYLALLGISAAYFIYGHLSCNDWIEQNEHIDPGVRASQTILGIETREDPTIVKAYRRSDSLKENLLALDMYEAEEVTRPFDYDYAGAKGDNHYFTYGKEDQYVFILQGEIDWSENQRELKGIKFTLTDKRFGNIGFYSEPDVVFDSLSLPKSEQRELGDVDLNSAISINEMISGWNFGRQFY</sequence>
<evidence type="ECO:0000256" key="1">
    <source>
        <dbReference type="SAM" id="Phobius"/>
    </source>
</evidence>
<comment type="caution">
    <text evidence="2">The sequence shown here is derived from an EMBL/GenBank/DDBJ whole genome shotgun (WGS) entry which is preliminary data.</text>
</comment>
<dbReference type="OrthoDB" id="2168623at2"/>
<reference evidence="2 3" key="1">
    <citation type="submission" date="2019-07" db="EMBL/GenBank/DDBJ databases">
        <title>Whole genome shotgun sequence of Alkalibacterium kapii NBRC 103247.</title>
        <authorList>
            <person name="Hosoyama A."/>
            <person name="Uohara A."/>
            <person name="Ohji S."/>
            <person name="Ichikawa N."/>
        </authorList>
    </citation>
    <scope>NUCLEOTIDE SEQUENCE [LARGE SCALE GENOMIC DNA]</scope>
    <source>
        <strain evidence="2 3">NBRC 103247</strain>
    </source>
</reference>
<protein>
    <submittedName>
        <fullName evidence="2">Uncharacterized protein</fullName>
    </submittedName>
</protein>
<dbReference type="RefSeq" id="WP_146923872.1">
    <property type="nucleotide sequence ID" value="NZ_BJUY01000006.1"/>
</dbReference>
<keyword evidence="1" id="KW-0812">Transmembrane</keyword>
<keyword evidence="1" id="KW-0472">Membrane</keyword>
<keyword evidence="3" id="KW-1185">Reference proteome</keyword>
<dbReference type="EMBL" id="BJUY01000006">
    <property type="protein sequence ID" value="GEK91098.1"/>
    <property type="molecule type" value="Genomic_DNA"/>
</dbReference>
<keyword evidence="1" id="KW-1133">Transmembrane helix</keyword>
<name>A0A511ASC5_9LACT</name>
<feature type="transmembrane region" description="Helical" evidence="1">
    <location>
        <begin position="12"/>
        <end position="34"/>
    </location>
</feature>
<gene>
    <name evidence="2" type="ORF">AKA01nite_07200</name>
</gene>
<proteinExistence type="predicted"/>
<accession>A0A511ASC5</accession>
<dbReference type="Proteomes" id="UP000321662">
    <property type="component" value="Unassembled WGS sequence"/>
</dbReference>
<organism evidence="2 3">
    <name type="scientific">Alkalibacterium kapii</name>
    <dbReference type="NCBI Taxonomy" id="426704"/>
    <lineage>
        <taxon>Bacteria</taxon>
        <taxon>Bacillati</taxon>
        <taxon>Bacillota</taxon>
        <taxon>Bacilli</taxon>
        <taxon>Lactobacillales</taxon>
        <taxon>Carnobacteriaceae</taxon>
        <taxon>Alkalibacterium</taxon>
    </lineage>
</organism>
<feature type="transmembrane region" description="Helical" evidence="1">
    <location>
        <begin position="46"/>
        <end position="64"/>
    </location>
</feature>